<accession>A0A0F9VFC7</accession>
<gene>
    <name evidence="1" type="ORF">LCGC14_0146030</name>
</gene>
<proteinExistence type="predicted"/>
<evidence type="ECO:0000313" key="1">
    <source>
        <dbReference type="EMBL" id="KKN98492.1"/>
    </source>
</evidence>
<name>A0A0F9VFC7_9ZZZZ</name>
<organism evidence="1">
    <name type="scientific">marine sediment metagenome</name>
    <dbReference type="NCBI Taxonomy" id="412755"/>
    <lineage>
        <taxon>unclassified sequences</taxon>
        <taxon>metagenomes</taxon>
        <taxon>ecological metagenomes</taxon>
    </lineage>
</organism>
<protein>
    <submittedName>
        <fullName evidence="1">Uncharacterized protein</fullName>
    </submittedName>
</protein>
<reference evidence="1" key="1">
    <citation type="journal article" date="2015" name="Nature">
        <title>Complex archaea that bridge the gap between prokaryotes and eukaryotes.</title>
        <authorList>
            <person name="Spang A."/>
            <person name="Saw J.H."/>
            <person name="Jorgensen S.L."/>
            <person name="Zaremba-Niedzwiedzka K."/>
            <person name="Martijn J."/>
            <person name="Lind A.E."/>
            <person name="van Eijk R."/>
            <person name="Schleper C."/>
            <person name="Guy L."/>
            <person name="Ettema T.J."/>
        </authorList>
    </citation>
    <scope>NUCLEOTIDE SEQUENCE</scope>
</reference>
<comment type="caution">
    <text evidence="1">The sequence shown here is derived from an EMBL/GenBank/DDBJ whole genome shotgun (WGS) entry which is preliminary data.</text>
</comment>
<dbReference type="EMBL" id="LAZR01000051">
    <property type="protein sequence ID" value="KKN98492.1"/>
    <property type="molecule type" value="Genomic_DNA"/>
</dbReference>
<dbReference type="AlphaFoldDB" id="A0A0F9VFC7"/>
<sequence length="232" mass="26910">MYPYFRPLYFPQLFQVHGEATLDGPDPIKNLEFLYNGEPVPKNFYVLDWNKSLDIASKRYGDRIPIFPNAPEWLDDVDKAVYVLSSNYVDGVRKAAKLAVSAWNEEWYFDTIVRDQGLKPAIEYVYYAFYLLADCLYDLETKYFARHPLRSILPQILAFEFWWFQTGSGNILEHSKTPSVADVERSMQAGASSINEIQLEWSKYAEDRVMALDVSLEERRTISADKVFGTPE</sequence>